<dbReference type="OrthoDB" id="417112at2759"/>
<evidence type="ECO:0008006" key="4">
    <source>
        <dbReference type="Google" id="ProtNLM"/>
    </source>
</evidence>
<gene>
    <name evidence="2" type="ORF">PXEA_LOCUS32359</name>
</gene>
<accession>A0A3S5BAT8</accession>
<evidence type="ECO:0000256" key="1">
    <source>
        <dbReference type="ARBA" id="ARBA00006315"/>
    </source>
</evidence>
<dbReference type="InterPro" id="IPR002737">
    <property type="entry name" value="MEMO1_fam"/>
</dbReference>
<keyword evidence="3" id="KW-1185">Reference proteome</keyword>
<dbReference type="PANTHER" id="PTHR11060">
    <property type="entry name" value="PROTEIN MEMO1"/>
    <property type="match status" value="1"/>
</dbReference>
<dbReference type="PANTHER" id="PTHR11060:SF0">
    <property type="entry name" value="PROTEIN MEMO1"/>
    <property type="match status" value="1"/>
</dbReference>
<dbReference type="AlphaFoldDB" id="A0A3S5BAT8"/>
<comment type="caution">
    <text evidence="2">The sequence shown here is derived from an EMBL/GenBank/DDBJ whole genome shotgun (WGS) entry which is preliminary data.</text>
</comment>
<dbReference type="Proteomes" id="UP000784294">
    <property type="component" value="Unassembled WGS sequence"/>
</dbReference>
<comment type="similarity">
    <text evidence="1">Belongs to the MEMO1 family.</text>
</comment>
<proteinExistence type="inferred from homology"/>
<dbReference type="EMBL" id="CAAALY010259474">
    <property type="protein sequence ID" value="VEL38919.1"/>
    <property type="molecule type" value="Genomic_DNA"/>
</dbReference>
<name>A0A3S5BAT8_9PLAT</name>
<reference evidence="2" key="1">
    <citation type="submission" date="2018-11" db="EMBL/GenBank/DDBJ databases">
        <authorList>
            <consortium name="Pathogen Informatics"/>
        </authorList>
    </citation>
    <scope>NUCLEOTIDE SEQUENCE</scope>
</reference>
<dbReference type="Pfam" id="PF01875">
    <property type="entry name" value="Memo"/>
    <property type="match status" value="1"/>
</dbReference>
<dbReference type="Gene3D" id="3.40.830.10">
    <property type="entry name" value="LigB-like"/>
    <property type="match status" value="1"/>
</dbReference>
<dbReference type="NCBIfam" id="TIGR04336">
    <property type="entry name" value="AmmeMemoSam_B"/>
    <property type="match status" value="1"/>
</dbReference>
<feature type="non-terminal residue" evidence="2">
    <location>
        <position position="1"/>
    </location>
</feature>
<evidence type="ECO:0000313" key="2">
    <source>
        <dbReference type="EMBL" id="VEL38919.1"/>
    </source>
</evidence>
<sequence length="109" mass="12713">MGQNCALTCAEIYQTPFYNLHIDEATLHELRHTGEFCELSLKRDEDEHSLEMQLPYLAKVMEQYQDKFRIVPILVGSLNPEREAVYGKIFARYLADPENLFIISSDFCH</sequence>
<evidence type="ECO:0000313" key="3">
    <source>
        <dbReference type="Proteomes" id="UP000784294"/>
    </source>
</evidence>
<dbReference type="CDD" id="cd07361">
    <property type="entry name" value="MEMO_like"/>
    <property type="match status" value="1"/>
</dbReference>
<organism evidence="2 3">
    <name type="scientific">Protopolystoma xenopodis</name>
    <dbReference type="NCBI Taxonomy" id="117903"/>
    <lineage>
        <taxon>Eukaryota</taxon>
        <taxon>Metazoa</taxon>
        <taxon>Spiralia</taxon>
        <taxon>Lophotrochozoa</taxon>
        <taxon>Platyhelminthes</taxon>
        <taxon>Monogenea</taxon>
        <taxon>Polyopisthocotylea</taxon>
        <taxon>Polystomatidea</taxon>
        <taxon>Polystomatidae</taxon>
        <taxon>Protopolystoma</taxon>
    </lineage>
</organism>
<protein>
    <recommendedName>
        <fullName evidence="4">AmmeMemoRadiSam system protein B</fullName>
    </recommendedName>
</protein>